<dbReference type="EMBL" id="JBHSOZ010000004">
    <property type="protein sequence ID" value="MFC5713251.1"/>
    <property type="molecule type" value="Genomic_DNA"/>
</dbReference>
<evidence type="ECO:0000313" key="1">
    <source>
        <dbReference type="EMBL" id="MFC5713251.1"/>
    </source>
</evidence>
<proteinExistence type="predicted"/>
<dbReference type="Proteomes" id="UP001596142">
    <property type="component" value="Unassembled WGS sequence"/>
</dbReference>
<keyword evidence="2" id="KW-1185">Reference proteome</keyword>
<organism evidence="1 2">
    <name type="scientific">Thalassorhabdus alkalitolerans</name>
    <dbReference type="NCBI Taxonomy" id="2282697"/>
    <lineage>
        <taxon>Bacteria</taxon>
        <taxon>Bacillati</taxon>
        <taxon>Bacillota</taxon>
        <taxon>Bacilli</taxon>
        <taxon>Bacillales</taxon>
        <taxon>Bacillaceae</taxon>
        <taxon>Thalassorhabdus</taxon>
    </lineage>
</organism>
<evidence type="ECO:0000313" key="2">
    <source>
        <dbReference type="Proteomes" id="UP001596142"/>
    </source>
</evidence>
<protein>
    <submittedName>
        <fullName evidence="1">ATPase</fullName>
    </submittedName>
</protein>
<accession>A0ABW0YM79</accession>
<reference evidence="2" key="1">
    <citation type="journal article" date="2019" name="Int. J. Syst. Evol. Microbiol.">
        <title>The Global Catalogue of Microorganisms (GCM) 10K type strain sequencing project: providing services to taxonomists for standard genome sequencing and annotation.</title>
        <authorList>
            <consortium name="The Broad Institute Genomics Platform"/>
            <consortium name="The Broad Institute Genome Sequencing Center for Infectious Disease"/>
            <person name="Wu L."/>
            <person name="Ma J."/>
        </authorList>
    </citation>
    <scope>NUCLEOTIDE SEQUENCE [LARGE SCALE GENOMIC DNA]</scope>
    <source>
        <strain evidence="2">CECT 7184</strain>
    </source>
</reference>
<name>A0ABW0YM79_9BACI</name>
<dbReference type="RefSeq" id="WP_385940859.1">
    <property type="nucleotide sequence ID" value="NZ_JBHSOZ010000004.1"/>
</dbReference>
<gene>
    <name evidence="1" type="ORF">ACFPU1_10675</name>
</gene>
<comment type="caution">
    <text evidence="1">The sequence shown here is derived from an EMBL/GenBank/DDBJ whole genome shotgun (WGS) entry which is preliminary data.</text>
</comment>
<sequence length="239" mass="25769">MRDVAYYPLSEDKELVIAADCSGGVGEKASDEVEASYELVGKYSARVAVMEALSVGASLTGISLHNFCGQEEWPRLVKGVQEVLTETGYPHLPLTGSTESNMNMVQSAFGVTAIGTVSPEAKKTEKTPENAGFAVVGTPLWGDSVLAKKDKVLPLSLFRSLVDHPGVYEIVPVGSKGIKFELDTLCQMNSLKPLSVSDSPFDQFSSAGPATCVIISFDMKIKEELKQMSSPYITFFSRQ</sequence>